<dbReference type="Proteomes" id="UP000697297">
    <property type="component" value="Unassembled WGS sequence"/>
</dbReference>
<dbReference type="Pfam" id="PF11951">
    <property type="entry name" value="Fungal_trans_2"/>
    <property type="match status" value="1"/>
</dbReference>
<evidence type="ECO:0000313" key="4">
    <source>
        <dbReference type="EMBL" id="KAG7725078.1"/>
    </source>
</evidence>
<dbReference type="GO" id="GO:0005634">
    <property type="term" value="C:nucleus"/>
    <property type="evidence" value="ECO:0007669"/>
    <property type="project" value="UniProtKB-SubCell"/>
</dbReference>
<reference evidence="4 6" key="1">
    <citation type="journal article" date="2021" name="G3 (Bethesda)">
        <title>Genomic diversity, chromosomal rearrangements, and interspecies hybridization in the ogataea polymorpha species complex.</title>
        <authorList>
            <person name="Hanson S.J."/>
            <person name="Cinneide E.O."/>
            <person name="Salzberg L.I."/>
            <person name="Wolfe K.H."/>
            <person name="McGowan J."/>
            <person name="Fitzpatrick D.A."/>
            <person name="Matlin K."/>
        </authorList>
    </citation>
    <scope>NUCLEOTIDE SEQUENCE</scope>
    <source>
        <strain evidence="5">81-436-3</strain>
        <strain evidence="4">83-405-1</strain>
    </source>
</reference>
<name>A0AAN6D2A4_9ASCO</name>
<evidence type="ECO:0000256" key="2">
    <source>
        <dbReference type="ARBA" id="ARBA00023242"/>
    </source>
</evidence>
<sequence length="514" mass="59303">MEPSSLEEKKPKVCRSQRGCYWCRVSKKKCTEKRPICARCELGGKQCIWPQSIDGKTFIINGEPCKVRRPEVKVRSREGCFQCRQRKKKCPGNRPQCRRCALRNDDCHWPEFHNQSLANYEYQQKSKPNLPILQRTEVLGDVRRLPEPLSPRVFVKELFFNIFFNVAITSLIPPSSMSEISELTYRESIESSMVKKVIISYSAALLGEKLTRDLVEETKQEAINEMLLEKDSQSVRKQLSKLQCSTILMLRDFLVETNPSVLLRNINYVLEQIRSCKNLNIKNIRLFVDSFTYHHTVGILSCTRECIEYVPNPFVLESELKQFFPESNNISTNPLLGRAFKCFISAAKASYILKSQTIELKDIVDTMLQIDEQLQAELYSYTSYTSDDYTLKMVGIATLCASKILITKSLQPDISASSKDIHDIFTIGFRSFERIPELLDHIVCGGIWALFVLGICAQQTRHQHQVKAHIHCYYRRSHKPNLLNVLKLLEYVWDNKLGLDILDDHHALSYITLA</sequence>
<dbReference type="EMBL" id="JAHLUN010000002">
    <property type="protein sequence ID" value="KAG7767866.1"/>
    <property type="molecule type" value="Genomic_DNA"/>
</dbReference>
<organism evidence="4 7">
    <name type="scientific">Ogataea haglerorum</name>
    <dbReference type="NCBI Taxonomy" id="1937702"/>
    <lineage>
        <taxon>Eukaryota</taxon>
        <taxon>Fungi</taxon>
        <taxon>Dikarya</taxon>
        <taxon>Ascomycota</taxon>
        <taxon>Saccharomycotina</taxon>
        <taxon>Pichiomycetes</taxon>
        <taxon>Pichiales</taxon>
        <taxon>Pichiaceae</taxon>
        <taxon>Ogataea</taxon>
    </lineage>
</organism>
<feature type="domain" description="Zn(2)-C6 fungal-type" evidence="3">
    <location>
        <begin position="79"/>
        <end position="109"/>
    </location>
</feature>
<dbReference type="InterPro" id="IPR001138">
    <property type="entry name" value="Zn2Cys6_DnaBD"/>
</dbReference>
<dbReference type="Pfam" id="PF00172">
    <property type="entry name" value="Zn_clus"/>
    <property type="match status" value="2"/>
</dbReference>
<proteinExistence type="predicted"/>
<keyword evidence="6" id="KW-1185">Reference proteome</keyword>
<dbReference type="PROSITE" id="PS50048">
    <property type="entry name" value="ZN2_CY6_FUNGAL_2"/>
    <property type="match status" value="2"/>
</dbReference>
<keyword evidence="2" id="KW-0539">Nucleus</keyword>
<dbReference type="EMBL" id="JAHLUH010000014">
    <property type="protein sequence ID" value="KAG7725078.1"/>
    <property type="molecule type" value="Genomic_DNA"/>
</dbReference>
<evidence type="ECO:0000313" key="7">
    <source>
        <dbReference type="Proteomes" id="UP000738402"/>
    </source>
</evidence>
<dbReference type="SUPFAM" id="SSF57701">
    <property type="entry name" value="Zn2/Cys6 DNA-binding domain"/>
    <property type="match status" value="2"/>
</dbReference>
<dbReference type="InterPro" id="IPR021858">
    <property type="entry name" value="Fun_TF"/>
</dbReference>
<protein>
    <recommendedName>
        <fullName evidence="3">Zn(2)-C6 fungal-type domain-containing protein</fullName>
    </recommendedName>
</protein>
<accession>A0AAN6D2A4</accession>
<dbReference type="Proteomes" id="UP000738402">
    <property type="component" value="Unassembled WGS sequence"/>
</dbReference>
<dbReference type="PANTHER" id="PTHR37534:SF46">
    <property type="entry name" value="ZN(II)2CYS6 TRANSCRIPTION FACTOR (EUROFUNG)"/>
    <property type="match status" value="1"/>
</dbReference>
<gene>
    <name evidence="4" type="ORF">KL933_004511</name>
    <name evidence="5" type="ORF">KL946_000684</name>
</gene>
<dbReference type="PROSITE" id="PS00463">
    <property type="entry name" value="ZN2_CY6_FUNGAL_1"/>
    <property type="match status" value="2"/>
</dbReference>
<dbReference type="AlphaFoldDB" id="A0AAN6D2A4"/>
<evidence type="ECO:0000256" key="1">
    <source>
        <dbReference type="ARBA" id="ARBA00004123"/>
    </source>
</evidence>
<comment type="subcellular location">
    <subcellularLocation>
        <location evidence="1">Nucleus</location>
    </subcellularLocation>
</comment>
<dbReference type="GO" id="GO:0000981">
    <property type="term" value="F:DNA-binding transcription factor activity, RNA polymerase II-specific"/>
    <property type="evidence" value="ECO:0007669"/>
    <property type="project" value="InterPro"/>
</dbReference>
<dbReference type="SMART" id="SM00066">
    <property type="entry name" value="GAL4"/>
    <property type="match status" value="2"/>
</dbReference>
<dbReference type="GO" id="GO:0008270">
    <property type="term" value="F:zinc ion binding"/>
    <property type="evidence" value="ECO:0007669"/>
    <property type="project" value="InterPro"/>
</dbReference>
<evidence type="ECO:0000313" key="5">
    <source>
        <dbReference type="EMBL" id="KAG7767866.1"/>
    </source>
</evidence>
<comment type="caution">
    <text evidence="4">The sequence shown here is derived from an EMBL/GenBank/DDBJ whole genome shotgun (WGS) entry which is preliminary data.</text>
</comment>
<dbReference type="Gene3D" id="4.10.240.10">
    <property type="entry name" value="Zn(2)-C6 fungal-type DNA-binding domain"/>
    <property type="match status" value="1"/>
</dbReference>
<evidence type="ECO:0000313" key="6">
    <source>
        <dbReference type="Proteomes" id="UP000697297"/>
    </source>
</evidence>
<feature type="domain" description="Zn(2)-C6 fungal-type" evidence="3">
    <location>
        <begin position="19"/>
        <end position="49"/>
    </location>
</feature>
<dbReference type="PANTHER" id="PTHR37534">
    <property type="entry name" value="TRANSCRIPTIONAL ACTIVATOR PROTEIN UGA3"/>
    <property type="match status" value="1"/>
</dbReference>
<dbReference type="CDD" id="cd00067">
    <property type="entry name" value="GAL4"/>
    <property type="match status" value="2"/>
</dbReference>
<evidence type="ECO:0000259" key="3">
    <source>
        <dbReference type="PROSITE" id="PS50048"/>
    </source>
</evidence>
<dbReference type="InterPro" id="IPR036864">
    <property type="entry name" value="Zn2-C6_fun-type_DNA-bd_sf"/>
</dbReference>